<evidence type="ECO:0000259" key="2">
    <source>
        <dbReference type="Pfam" id="PF02543"/>
    </source>
</evidence>
<feature type="domain" description="Carbamoyltransferase C-terminal" evidence="3">
    <location>
        <begin position="111"/>
        <end position="243"/>
    </location>
</feature>
<dbReference type="PANTHER" id="PTHR34847">
    <property type="entry name" value="NODULATION PROTEIN U"/>
    <property type="match status" value="1"/>
</dbReference>
<dbReference type="AlphaFoldDB" id="A0A383C3S1"/>
<dbReference type="PANTHER" id="PTHR34847:SF1">
    <property type="entry name" value="NODULATION PROTEIN U"/>
    <property type="match status" value="1"/>
</dbReference>
<dbReference type="InterPro" id="IPR038152">
    <property type="entry name" value="Carbam_trans_C_sf"/>
</dbReference>
<feature type="non-terminal residue" evidence="4">
    <location>
        <position position="1"/>
    </location>
</feature>
<dbReference type="EMBL" id="UINC01205476">
    <property type="protein sequence ID" value="SVE26670.1"/>
    <property type="molecule type" value="Genomic_DNA"/>
</dbReference>
<organism evidence="4">
    <name type="scientific">marine metagenome</name>
    <dbReference type="NCBI Taxonomy" id="408172"/>
    <lineage>
        <taxon>unclassified sequences</taxon>
        <taxon>metagenomes</taxon>
        <taxon>ecological metagenomes</taxon>
    </lineage>
</organism>
<evidence type="ECO:0000313" key="4">
    <source>
        <dbReference type="EMBL" id="SVE26670.1"/>
    </source>
</evidence>
<dbReference type="Pfam" id="PF16861">
    <property type="entry name" value="Carbam_trans_C"/>
    <property type="match status" value="1"/>
</dbReference>
<reference evidence="4" key="1">
    <citation type="submission" date="2018-05" db="EMBL/GenBank/DDBJ databases">
        <authorList>
            <person name="Lanie J.A."/>
            <person name="Ng W.-L."/>
            <person name="Kazmierczak K.M."/>
            <person name="Andrzejewski T.M."/>
            <person name="Davidsen T.M."/>
            <person name="Wayne K.J."/>
            <person name="Tettelin H."/>
            <person name="Glass J.I."/>
            <person name="Rusch D."/>
            <person name="Podicherti R."/>
            <person name="Tsui H.-C.T."/>
            <person name="Winkler M.E."/>
        </authorList>
    </citation>
    <scope>NUCLEOTIDE SEQUENCE</scope>
</reference>
<comment type="similarity">
    <text evidence="1">Belongs to the NodU/CmcH family.</text>
</comment>
<evidence type="ECO:0008006" key="5">
    <source>
        <dbReference type="Google" id="ProtNLM"/>
    </source>
</evidence>
<dbReference type="Gene3D" id="3.30.420.40">
    <property type="match status" value="1"/>
</dbReference>
<sequence length="243" mass="27584">NQYGNDQLSLAGGCAMNSLANGKIFRNSSYKKVYIQSAAGDAGGAIGAAFYVASQNSGTKERFHMNHAYYGPSYDDDYHHQLLKEKALELDEKLFLIEKIENENKLCEKTAEAISKGLVIGWFQGKMEWGPRALGNRSILCDPRRANIREILNLKIKRRESFRPFAPSILFDDVASWFEENHEVPFMMQVFKIIEDKQKEIPAVTHADGTGRLHTVKKESNPLYYMLINEFKKITGVPMILNT</sequence>
<feature type="non-terminal residue" evidence="4">
    <location>
        <position position="243"/>
    </location>
</feature>
<accession>A0A383C3S1</accession>
<feature type="domain" description="Carbamoyltransferase" evidence="2">
    <location>
        <begin position="4"/>
        <end position="49"/>
    </location>
</feature>
<name>A0A383C3S1_9ZZZZ</name>
<dbReference type="InterPro" id="IPR003696">
    <property type="entry name" value="Carbtransf_dom"/>
</dbReference>
<dbReference type="GO" id="GO:0003824">
    <property type="term" value="F:catalytic activity"/>
    <property type="evidence" value="ECO:0007669"/>
    <property type="project" value="InterPro"/>
</dbReference>
<dbReference type="InterPro" id="IPR031730">
    <property type="entry name" value="Carbam_trans_C"/>
</dbReference>
<evidence type="ECO:0000259" key="3">
    <source>
        <dbReference type="Pfam" id="PF16861"/>
    </source>
</evidence>
<proteinExistence type="inferred from homology"/>
<dbReference type="Gene3D" id="3.90.870.20">
    <property type="entry name" value="Carbamoyltransferase, C-terminal domain"/>
    <property type="match status" value="1"/>
</dbReference>
<dbReference type="InterPro" id="IPR051338">
    <property type="entry name" value="NodU/CmcH_Carbamoyltrnsfr"/>
</dbReference>
<evidence type="ECO:0000256" key="1">
    <source>
        <dbReference type="ARBA" id="ARBA00006129"/>
    </source>
</evidence>
<protein>
    <recommendedName>
        <fullName evidence="5">Carbamoyltransferase</fullName>
    </recommendedName>
</protein>
<gene>
    <name evidence="4" type="ORF">METZ01_LOCUS479524</name>
</gene>
<dbReference type="Pfam" id="PF02543">
    <property type="entry name" value="Carbam_trans_N"/>
    <property type="match status" value="1"/>
</dbReference>